<dbReference type="Pfam" id="PF00126">
    <property type="entry name" value="HTH_1"/>
    <property type="match status" value="1"/>
</dbReference>
<name>A0A7W8FWP3_9FIRM</name>
<dbReference type="InterPro" id="IPR005119">
    <property type="entry name" value="LysR_subst-bd"/>
</dbReference>
<dbReference type="Pfam" id="PF03466">
    <property type="entry name" value="LysR_substrate"/>
    <property type="match status" value="1"/>
</dbReference>
<dbReference type="AlphaFoldDB" id="A0A7W8FWP3"/>
<dbReference type="InterPro" id="IPR050950">
    <property type="entry name" value="HTH-type_LysR_regulators"/>
</dbReference>
<evidence type="ECO:0000313" key="7">
    <source>
        <dbReference type="Proteomes" id="UP000539953"/>
    </source>
</evidence>
<dbReference type="CDD" id="cd05466">
    <property type="entry name" value="PBP2_LTTR_substrate"/>
    <property type="match status" value="1"/>
</dbReference>
<feature type="domain" description="HTH lysR-type" evidence="5">
    <location>
        <begin position="13"/>
        <end position="64"/>
    </location>
</feature>
<evidence type="ECO:0000256" key="2">
    <source>
        <dbReference type="ARBA" id="ARBA00023015"/>
    </source>
</evidence>
<dbReference type="GO" id="GO:0005829">
    <property type="term" value="C:cytosol"/>
    <property type="evidence" value="ECO:0007669"/>
    <property type="project" value="TreeGrafter"/>
</dbReference>
<dbReference type="GO" id="GO:0003677">
    <property type="term" value="F:DNA binding"/>
    <property type="evidence" value="ECO:0007669"/>
    <property type="project" value="UniProtKB-KW"/>
</dbReference>
<sequence length="300" mass="34125">MKGIYMITYDYYRVFYYAALFKSFSKAAEVLYSNQPNVARIIKRLESELGCQLFIRSNRGVTLTPEAEVLYKHVAVACEQLAAGEEEVYEMQGLKTGFVAIGASETALRLFLLERIEKFHEQYPGVHLKIRNSQTPDTIQALKNGQVECAVITAPFKISNEFHSEPVYQFREILIAGAKQKEAVKNIKTLEDLAGLSLISLPKNSSSYEFYVHYFMKHDVKYHPDIETETADQVLSLVERNFGLGFFPAEAAKEYIDAGKIVEVPLEVPPIIRETRLVYHPDRVKGPAVKKAMDFIRNRA</sequence>
<dbReference type="Gene3D" id="3.40.190.290">
    <property type="match status" value="1"/>
</dbReference>
<evidence type="ECO:0000256" key="3">
    <source>
        <dbReference type="ARBA" id="ARBA00023125"/>
    </source>
</evidence>
<evidence type="ECO:0000259" key="5">
    <source>
        <dbReference type="PROSITE" id="PS50931"/>
    </source>
</evidence>
<dbReference type="PANTHER" id="PTHR30419:SF8">
    <property type="entry name" value="NITROGEN ASSIMILATION TRANSCRIPTIONAL ACTIVATOR-RELATED"/>
    <property type="match status" value="1"/>
</dbReference>
<dbReference type="SUPFAM" id="SSF53850">
    <property type="entry name" value="Periplasmic binding protein-like II"/>
    <property type="match status" value="1"/>
</dbReference>
<protein>
    <submittedName>
        <fullName evidence="6">DNA-binding transcriptional LysR family regulator</fullName>
    </submittedName>
</protein>
<dbReference type="Gene3D" id="1.10.10.10">
    <property type="entry name" value="Winged helix-like DNA-binding domain superfamily/Winged helix DNA-binding domain"/>
    <property type="match status" value="1"/>
</dbReference>
<proteinExistence type="inferred from homology"/>
<dbReference type="PANTHER" id="PTHR30419">
    <property type="entry name" value="HTH-TYPE TRANSCRIPTIONAL REGULATOR YBHD"/>
    <property type="match status" value="1"/>
</dbReference>
<keyword evidence="3 6" id="KW-0238">DNA-binding</keyword>
<accession>A0A7W8FWP3</accession>
<evidence type="ECO:0000256" key="1">
    <source>
        <dbReference type="ARBA" id="ARBA00009437"/>
    </source>
</evidence>
<dbReference type="InterPro" id="IPR036388">
    <property type="entry name" value="WH-like_DNA-bd_sf"/>
</dbReference>
<dbReference type="PRINTS" id="PR00039">
    <property type="entry name" value="HTHLYSR"/>
</dbReference>
<dbReference type="InterPro" id="IPR036390">
    <property type="entry name" value="WH_DNA-bd_sf"/>
</dbReference>
<dbReference type="InterPro" id="IPR000847">
    <property type="entry name" value="LysR_HTH_N"/>
</dbReference>
<dbReference type="SUPFAM" id="SSF46785">
    <property type="entry name" value="Winged helix' DNA-binding domain"/>
    <property type="match status" value="1"/>
</dbReference>
<dbReference type="PROSITE" id="PS50931">
    <property type="entry name" value="HTH_LYSR"/>
    <property type="match status" value="1"/>
</dbReference>
<evidence type="ECO:0000256" key="4">
    <source>
        <dbReference type="ARBA" id="ARBA00023163"/>
    </source>
</evidence>
<keyword evidence="4" id="KW-0804">Transcription</keyword>
<comment type="caution">
    <text evidence="6">The sequence shown here is derived from an EMBL/GenBank/DDBJ whole genome shotgun (WGS) entry which is preliminary data.</text>
</comment>
<dbReference type="EMBL" id="JACHHK010000001">
    <property type="protein sequence ID" value="MBB5182137.1"/>
    <property type="molecule type" value="Genomic_DNA"/>
</dbReference>
<comment type="similarity">
    <text evidence="1">Belongs to the LysR transcriptional regulatory family.</text>
</comment>
<evidence type="ECO:0000313" key="6">
    <source>
        <dbReference type="EMBL" id="MBB5182137.1"/>
    </source>
</evidence>
<keyword evidence="7" id="KW-1185">Reference proteome</keyword>
<organism evidence="6 7">
    <name type="scientific">Catenisphaera adipataccumulans</name>
    <dbReference type="NCBI Taxonomy" id="700500"/>
    <lineage>
        <taxon>Bacteria</taxon>
        <taxon>Bacillati</taxon>
        <taxon>Bacillota</taxon>
        <taxon>Erysipelotrichia</taxon>
        <taxon>Erysipelotrichales</taxon>
        <taxon>Erysipelotrichaceae</taxon>
        <taxon>Catenisphaera</taxon>
    </lineage>
</organism>
<reference evidence="6 7" key="1">
    <citation type="submission" date="2020-08" db="EMBL/GenBank/DDBJ databases">
        <title>Genomic Encyclopedia of Type Strains, Phase IV (KMG-IV): sequencing the most valuable type-strain genomes for metagenomic binning, comparative biology and taxonomic classification.</title>
        <authorList>
            <person name="Goeker M."/>
        </authorList>
    </citation>
    <scope>NUCLEOTIDE SEQUENCE [LARGE SCALE GENOMIC DNA]</scope>
    <source>
        <strain evidence="6 7">DSM 25799</strain>
    </source>
</reference>
<dbReference type="Proteomes" id="UP000539953">
    <property type="component" value="Unassembled WGS sequence"/>
</dbReference>
<dbReference type="RefSeq" id="WP_221247916.1">
    <property type="nucleotide sequence ID" value="NZ_JACHHK010000001.1"/>
</dbReference>
<keyword evidence="2" id="KW-0805">Transcription regulation</keyword>
<gene>
    <name evidence="6" type="ORF">HNQ47_000140</name>
</gene>
<dbReference type="GO" id="GO:0003700">
    <property type="term" value="F:DNA-binding transcription factor activity"/>
    <property type="evidence" value="ECO:0007669"/>
    <property type="project" value="InterPro"/>
</dbReference>